<dbReference type="PANTHER" id="PTHR43094">
    <property type="entry name" value="AMINOTRANSFERASE"/>
    <property type="match status" value="1"/>
</dbReference>
<evidence type="ECO:0000256" key="2">
    <source>
        <dbReference type="ARBA" id="ARBA00008954"/>
    </source>
</evidence>
<dbReference type="InterPro" id="IPR015422">
    <property type="entry name" value="PyrdxlP-dep_Trfase_small"/>
</dbReference>
<keyword evidence="5" id="KW-0032">Aminotransferase</keyword>
<organism evidence="5 6">
    <name type="scientific">Agaribacillus aureus</name>
    <dbReference type="NCBI Taxonomy" id="3051825"/>
    <lineage>
        <taxon>Bacteria</taxon>
        <taxon>Pseudomonadati</taxon>
        <taxon>Bacteroidota</taxon>
        <taxon>Cytophagia</taxon>
        <taxon>Cytophagales</taxon>
        <taxon>Splendidivirgaceae</taxon>
        <taxon>Agaribacillus</taxon>
    </lineage>
</organism>
<name>A0ABT8L1R9_9BACT</name>
<keyword evidence="3 4" id="KW-0663">Pyridoxal phosphate</keyword>
<evidence type="ECO:0000256" key="3">
    <source>
        <dbReference type="ARBA" id="ARBA00022898"/>
    </source>
</evidence>
<dbReference type="CDD" id="cd00610">
    <property type="entry name" value="OAT_like"/>
    <property type="match status" value="1"/>
</dbReference>
<dbReference type="Proteomes" id="UP001172083">
    <property type="component" value="Unassembled WGS sequence"/>
</dbReference>
<evidence type="ECO:0000256" key="4">
    <source>
        <dbReference type="RuleBase" id="RU003560"/>
    </source>
</evidence>
<dbReference type="RefSeq" id="WP_346755785.1">
    <property type="nucleotide sequence ID" value="NZ_JAUJEB010000001.1"/>
</dbReference>
<dbReference type="InterPro" id="IPR005814">
    <property type="entry name" value="Aminotrans_3"/>
</dbReference>
<comment type="cofactor">
    <cofactor evidence="1">
        <name>pyridoxal 5'-phosphate</name>
        <dbReference type="ChEBI" id="CHEBI:597326"/>
    </cofactor>
</comment>
<evidence type="ECO:0000313" key="5">
    <source>
        <dbReference type="EMBL" id="MDN5210441.1"/>
    </source>
</evidence>
<dbReference type="InterPro" id="IPR015424">
    <property type="entry name" value="PyrdxlP-dep_Trfase"/>
</dbReference>
<reference evidence="5" key="1">
    <citation type="submission" date="2023-06" db="EMBL/GenBank/DDBJ databases">
        <title>Genomic of Agaribacillus aureum.</title>
        <authorList>
            <person name="Wang G."/>
        </authorList>
    </citation>
    <scope>NUCLEOTIDE SEQUENCE</scope>
    <source>
        <strain evidence="5">BMA12</strain>
    </source>
</reference>
<protein>
    <submittedName>
        <fullName evidence="5">Aspartate aminotransferase family protein</fullName>
    </submittedName>
</protein>
<evidence type="ECO:0000313" key="6">
    <source>
        <dbReference type="Proteomes" id="UP001172083"/>
    </source>
</evidence>
<dbReference type="InterPro" id="IPR049704">
    <property type="entry name" value="Aminotrans_3_PPA_site"/>
</dbReference>
<dbReference type="EMBL" id="JAUJEB010000001">
    <property type="protein sequence ID" value="MDN5210441.1"/>
    <property type="molecule type" value="Genomic_DNA"/>
</dbReference>
<comment type="caution">
    <text evidence="5">The sequence shown here is derived from an EMBL/GenBank/DDBJ whole genome shotgun (WGS) entry which is preliminary data.</text>
</comment>
<comment type="similarity">
    <text evidence="2 4">Belongs to the class-III pyridoxal-phosphate-dependent aminotransferase family.</text>
</comment>
<dbReference type="PIRSF" id="PIRSF000521">
    <property type="entry name" value="Transaminase_4ab_Lys_Orn"/>
    <property type="match status" value="1"/>
</dbReference>
<dbReference type="SUPFAM" id="SSF53383">
    <property type="entry name" value="PLP-dependent transferases"/>
    <property type="match status" value="1"/>
</dbReference>
<dbReference type="Gene3D" id="3.90.1150.10">
    <property type="entry name" value="Aspartate Aminotransferase, domain 1"/>
    <property type="match status" value="1"/>
</dbReference>
<dbReference type="InterPro" id="IPR015421">
    <property type="entry name" value="PyrdxlP-dep_Trfase_major"/>
</dbReference>
<sequence length="444" mass="49499">MSNESLFTEGDINQSVLREKWETSHDANTKQWLDDDARYFLHQSLSTPCLDIVEESSQASFTRLNGEAFLDFHGNSAHQVGFSNPYVIEAIKKQLDRLPFCTRRYTNRPAIDLAKKLVASTGHQLERVLFAPGGSLAVGMALKLARVVTGKHKVISFWDSFHGASLDAISAGGEAIFRKNMGPTMPGTERIPAPNVYRGILGDDPMKYADYLEYVIEKEGEIGALLAEPIRNTDVVVPPKAFWQRVRQICDTHGIMLIFDEIPNGLGRTGQMYAWQHYGVVPDIMCLGKGLGGCIIPLAAIVTKDKYNIAPEISLGHYTHEKNPVACAAGLAVLNFIENENLLEKVKEDEKYISSRLLDLQNRYDIIGDVRGLGTIWGIELVKDRQTKEKASEAAEQLMYNCMTDGLSFKISSSNIIQFLPPLTIARNELDRAIEILEKNIVKI</sequence>
<dbReference type="Pfam" id="PF00202">
    <property type="entry name" value="Aminotran_3"/>
    <property type="match status" value="1"/>
</dbReference>
<proteinExistence type="inferred from homology"/>
<accession>A0ABT8L1R9</accession>
<evidence type="ECO:0000256" key="1">
    <source>
        <dbReference type="ARBA" id="ARBA00001933"/>
    </source>
</evidence>
<keyword evidence="5" id="KW-0808">Transferase</keyword>
<dbReference type="NCBIfam" id="NF004755">
    <property type="entry name" value="PRK06082.1"/>
    <property type="match status" value="1"/>
</dbReference>
<keyword evidence="6" id="KW-1185">Reference proteome</keyword>
<dbReference type="PROSITE" id="PS00600">
    <property type="entry name" value="AA_TRANSFER_CLASS_3"/>
    <property type="match status" value="1"/>
</dbReference>
<dbReference type="Gene3D" id="3.40.640.10">
    <property type="entry name" value="Type I PLP-dependent aspartate aminotransferase-like (Major domain)"/>
    <property type="match status" value="1"/>
</dbReference>
<gene>
    <name evidence="5" type="ORF">QQ020_00230</name>
</gene>
<dbReference type="PANTHER" id="PTHR43094:SF1">
    <property type="entry name" value="AMINOTRANSFERASE CLASS-III"/>
    <property type="match status" value="1"/>
</dbReference>
<dbReference type="GO" id="GO:0008483">
    <property type="term" value="F:transaminase activity"/>
    <property type="evidence" value="ECO:0007669"/>
    <property type="project" value="UniProtKB-KW"/>
</dbReference>